<evidence type="ECO:0000313" key="2">
    <source>
        <dbReference type="Proteomes" id="UP000001364"/>
    </source>
</evidence>
<organism evidence="1 2">
    <name type="scientific">Caulobacter vibrioides (strain NA1000 / CB15N)</name>
    <name type="common">Caulobacter crescentus</name>
    <dbReference type="NCBI Taxonomy" id="565050"/>
    <lineage>
        <taxon>Bacteria</taxon>
        <taxon>Pseudomonadati</taxon>
        <taxon>Pseudomonadota</taxon>
        <taxon>Alphaproteobacteria</taxon>
        <taxon>Caulobacterales</taxon>
        <taxon>Caulobacteraceae</taxon>
        <taxon>Caulobacter</taxon>
    </lineage>
</organism>
<dbReference type="PANTHER" id="PTHR12526">
    <property type="entry name" value="GLYCOSYLTRANSFERASE"/>
    <property type="match status" value="1"/>
</dbReference>
<reference evidence="1 2" key="1">
    <citation type="journal article" date="2010" name="J. Bacteriol.">
        <title>The genetic basis of laboratory adaptation in Caulobacter crescentus.</title>
        <authorList>
            <person name="Marks M.E."/>
            <person name="Castro-Rojas C.M."/>
            <person name="Teiling C."/>
            <person name="Du L."/>
            <person name="Kapatral V."/>
            <person name="Walunas T.L."/>
            <person name="Crosson S."/>
        </authorList>
    </citation>
    <scope>NUCLEOTIDE SEQUENCE [LARGE SCALE GENOMIC DNA]</scope>
    <source>
        <strain evidence="2">NA1000 / CB15N</strain>
    </source>
</reference>
<dbReference type="Proteomes" id="UP000001364">
    <property type="component" value="Chromosome"/>
</dbReference>
<dbReference type="RefSeq" id="YP_002515839.1">
    <property type="nucleotide sequence ID" value="NC_011916.1"/>
</dbReference>
<sequence>MRIAVYCKDYFPMETGFSIAFRGFCESIVKYNPDIEITVITPAQVDQAVNGGAGVDRLNVVRLKPYHVERQSKLDGDFFLRISNTVKTVQNRILWSRDITKIFLQKKFDYILFESADDLLLMALLPKSILRRSVIRFHSTGDTETARYGTGLLRRIERRLIKFRIAKNVKAILSTNEFHLNFVKAFYFENDPYRLANCYFGIVPNVVRDELDQNGDGSKSQYIKPDLVNVVTLGRMDKQGVAQKGFEDLLFALSSMKPADREKLNIIIIGDGDCREDLSHLAKSLNLSNVVFAGRMANSQVRNTLRDAEVVALLSRFEGLSMFAIEGMLSRSAVFFTRAGALVDLVQGNGWAVDVQSVDQMTSAFTAIALTDKSTLSEFGSRSYQMATERFSEEAVARIGASHLYNCLQLLKRQ</sequence>
<dbReference type="SUPFAM" id="SSF53756">
    <property type="entry name" value="UDP-Glycosyltransferase/glycogen phosphorylase"/>
    <property type="match status" value="1"/>
</dbReference>
<dbReference type="RefSeq" id="WP_012639967.1">
    <property type="nucleotide sequence ID" value="NC_011916.1"/>
</dbReference>
<keyword evidence="2" id="KW-1185">Reference proteome</keyword>
<dbReference type="OrthoDB" id="9790710at2"/>
<dbReference type="AlphaFoldDB" id="A0A0H3C5G9"/>
<dbReference type="Gene3D" id="3.40.50.2000">
    <property type="entry name" value="Glycogen Phosphorylase B"/>
    <property type="match status" value="2"/>
</dbReference>
<dbReference type="HOGENOM" id="CLU_709688_0_0_5"/>
<dbReference type="EMBL" id="CP001340">
    <property type="protein sequence ID" value="ACL93931.1"/>
    <property type="molecule type" value="Genomic_DNA"/>
</dbReference>
<dbReference type="Pfam" id="PF13692">
    <property type="entry name" value="Glyco_trans_1_4"/>
    <property type="match status" value="1"/>
</dbReference>
<evidence type="ECO:0000313" key="1">
    <source>
        <dbReference type="EMBL" id="ACL93931.1"/>
    </source>
</evidence>
<proteinExistence type="predicted"/>
<dbReference type="KEGG" id="ccs:CCNA_00466"/>
<accession>A0A0H3C5G9</accession>
<dbReference type="GeneID" id="7330593"/>
<dbReference type="CDD" id="cd03801">
    <property type="entry name" value="GT4_PimA-like"/>
    <property type="match status" value="1"/>
</dbReference>
<protein>
    <submittedName>
        <fullName evidence="1">Glycosyltransferase</fullName>
    </submittedName>
</protein>
<name>A0A0H3C5G9_CAUVN</name>
<gene>
    <name evidence="1" type="ordered locus">CCNA_00466</name>
</gene>